<feature type="transmembrane region" description="Helical" evidence="2">
    <location>
        <begin position="322"/>
        <end position="344"/>
    </location>
</feature>
<dbReference type="PATRIC" id="fig|749414.3.peg.5100"/>
<keyword evidence="4" id="KW-1185">Reference proteome</keyword>
<dbReference type="eggNOG" id="COG0791">
    <property type="taxonomic scope" value="Bacteria"/>
</dbReference>
<sequence>MGRAGRPQGPPKGSTEEANALAGFLRDLTAGMTVRELAERYHTSKTIWGEYRSGTKIIPLGRLNSVVRDRIRDERGRTTMLAKARRLYEAAITAEQTVRSAEDPGAARRQVEADRAESEKLVKALLQIITALTDPDEPVGAGPDAELIRQHLAEARHRLGVVREVQQAAERVLADTPERGEGEGRARAPGAGADDEDRAEDHGEDRDENRAEDQTEDRHEDRREDRHEDRLPAVSARGGLILQSALVHDEVEEQRTEVARLWQQIRPALTGSDIVQGIVLERLDTPLTSAPPGGTGVAGNADAPVTEIRPTAARPHRRRTQLILAAGVGAAVAAATAGVLLYALPHRHDAGPARTLSSPPQPPPSASGPAAGGPSASQSSSPTPEPSASSPRHEDARPDTESSAPAKGSDVTDPAGVYAVSEDGKVLQWSGTGKSWSSIGSDADSIVAGEAGLFRINESDGWISQYRPASKSWKRIGSPGFQFIQQGSTLYALRPLRDAVMRWDPDKDKWQRIGIKSAKLYAGPAGLFSTNPDTGRIWKYNGAPDNWSEIGNPGADFAVGNHLWGITPDHATVFQWTEHGDGWFQVGGAADKIYAGGAGMFIVRESTGQILKYNEEPFSWTLIGTAGADLIVTDHKVYRISGDHKTISRWSGHGTTWTTIGPSATDLAAVD</sequence>
<evidence type="ECO:0000256" key="1">
    <source>
        <dbReference type="SAM" id="MobiDB-lite"/>
    </source>
</evidence>
<gene>
    <name evidence="3" type="ordered locus">SBI_04933</name>
</gene>
<dbReference type="GO" id="GO:0004674">
    <property type="term" value="F:protein serine/threonine kinase activity"/>
    <property type="evidence" value="ECO:0007669"/>
    <property type="project" value="UniProtKB-KW"/>
</dbReference>
<dbReference type="HOGENOM" id="CLU_409326_0_0_11"/>
<proteinExistence type="predicted"/>
<evidence type="ECO:0000313" key="4">
    <source>
        <dbReference type="Proteomes" id="UP000000377"/>
    </source>
</evidence>
<organism evidence="3 4">
    <name type="scientific">Streptomyces bingchenggensis (strain BCW-1)</name>
    <dbReference type="NCBI Taxonomy" id="749414"/>
    <lineage>
        <taxon>Bacteria</taxon>
        <taxon>Bacillati</taxon>
        <taxon>Actinomycetota</taxon>
        <taxon>Actinomycetes</taxon>
        <taxon>Kitasatosporales</taxon>
        <taxon>Streptomycetaceae</taxon>
        <taxon>Streptomyces</taxon>
    </lineage>
</organism>
<reference evidence="3 4" key="1">
    <citation type="journal article" date="2010" name="J. Bacteriol.">
        <title>Genome sequence of the milbemycin-producing bacterium Streptomyces bingchenggensis.</title>
        <authorList>
            <person name="Wang X.J."/>
            <person name="Yan Y.J."/>
            <person name="Zhang B."/>
            <person name="An J."/>
            <person name="Wang J.J."/>
            <person name="Tian J."/>
            <person name="Jiang L."/>
            <person name="Chen Y.H."/>
            <person name="Huang S.X."/>
            <person name="Yin M."/>
            <person name="Zhang J."/>
            <person name="Gao A.L."/>
            <person name="Liu C.X."/>
            <person name="Zhu Z.X."/>
            <person name="Xiang W.S."/>
        </authorList>
    </citation>
    <scope>NUCLEOTIDE SEQUENCE [LARGE SCALE GENOMIC DNA]</scope>
    <source>
        <strain evidence="3 4">BCW-1</strain>
    </source>
</reference>
<dbReference type="SUPFAM" id="SSF63825">
    <property type="entry name" value="YWTD domain"/>
    <property type="match status" value="1"/>
</dbReference>
<evidence type="ECO:0000256" key="2">
    <source>
        <dbReference type="SAM" id="Phobius"/>
    </source>
</evidence>
<dbReference type="RefSeq" id="WP_014177522.1">
    <property type="nucleotide sequence ID" value="NC_016582.1"/>
</dbReference>
<accession>D7C2Z1</accession>
<keyword evidence="3" id="KW-0808">Transferase</keyword>
<name>D7C2Z1_STRBB</name>
<dbReference type="AlphaFoldDB" id="D7C2Z1"/>
<feature type="region of interest" description="Disordered" evidence="1">
    <location>
        <begin position="171"/>
        <end position="235"/>
    </location>
</feature>
<dbReference type="KEGG" id="sbh:SBI_04933"/>
<feature type="compositionally biased region" description="Basic and acidic residues" evidence="1">
    <location>
        <begin position="172"/>
        <end position="186"/>
    </location>
</feature>
<protein>
    <submittedName>
        <fullName evidence="3">Serine/threonine protein kinase</fullName>
    </submittedName>
</protein>
<evidence type="ECO:0000313" key="3">
    <source>
        <dbReference type="EMBL" id="ADI08053.1"/>
    </source>
</evidence>
<keyword evidence="2" id="KW-1133">Transmembrane helix</keyword>
<feature type="region of interest" description="Disordered" evidence="1">
    <location>
        <begin position="351"/>
        <end position="416"/>
    </location>
</feature>
<dbReference type="EMBL" id="CP002047">
    <property type="protein sequence ID" value="ADI08053.1"/>
    <property type="molecule type" value="Genomic_DNA"/>
</dbReference>
<keyword evidence="2" id="KW-0472">Membrane</keyword>
<keyword evidence="3" id="KW-0418">Kinase</keyword>
<keyword evidence="3" id="KW-0723">Serine/threonine-protein kinase</keyword>
<dbReference type="Proteomes" id="UP000000377">
    <property type="component" value="Chromosome"/>
</dbReference>
<feature type="compositionally biased region" description="Basic and acidic residues" evidence="1">
    <location>
        <begin position="199"/>
        <end position="231"/>
    </location>
</feature>
<feature type="compositionally biased region" description="Basic and acidic residues" evidence="1">
    <location>
        <begin position="391"/>
        <end position="400"/>
    </location>
</feature>
<keyword evidence="2" id="KW-0812">Transmembrane</keyword>
<feature type="compositionally biased region" description="Low complexity" evidence="1">
    <location>
        <begin position="367"/>
        <end position="390"/>
    </location>
</feature>